<evidence type="ECO:0000256" key="2">
    <source>
        <dbReference type="ARBA" id="ARBA00022801"/>
    </source>
</evidence>
<dbReference type="InterPro" id="IPR014016">
    <property type="entry name" value="UvrD-like_ATP-bd"/>
</dbReference>
<sequence>MSYQFVVTSTYYQALQHLDHQSQKIVGLSVQDFQKDLMLLSSSKSGDRLHPLKHTHTPNLFSISCNMDLRVILLRDSNTFVYLHVGHHDAAYQWAKNKKFKLDFQQGKVQMFTVQEKAPDPDVMQKPHTLPAEGPRPFEWIDDKTLQDLGIPEELWPFVRSLPESRLPEIIDHLSEDAADALIRIHSGEKLPDLKTLVGMPIKVADGQIEGALGSDFQTWMVFLHPAQERLARSTPSSSMRITGGPGTGKTVVALHWAAFLAREHPEKCVLLTCFSKTLAERLEQQLPFVVPRNDPAFKNIEVMNLHKVARELYKGSEKGTDSSLIYPLLAEVYHEHGSTFDFPFVLSEWQQVVEAQGLWTFEAYRGASRTGRGTPLGAMQRKHLWSLFERVLKKLEQQEKISHTHLLTRTARQIAETGKSVYDFVIADEAQDLGPAELEFIRALVKRGPSDITLVGDPQQRIFKAVGTWLSHCIDIRNNTSKLKVNYRTTRQIQQFAEQAMGMSGEITLSSLQGPEPRVVQCMGDQDQVETIAHFVRSLLKKGHHPSDVAILERNAHLAIASRVARELGLEVFDLKQQGNVPRNRLPAGSLHRAKGLEFRAVVIASAGKNHLPLPVAMKEAQDEADRNRIRDLERQLLYVGITRAREQLLITHTGQVSPFLSFAVAP</sequence>
<comment type="caution">
    <text evidence="11">The sequence shown here is derived from an EMBL/GenBank/DDBJ whole genome shotgun (WGS) entry which is preliminary data.</text>
</comment>
<comment type="catalytic activity">
    <reaction evidence="8">
        <text>ATP + H2O = ADP + phosphate + H(+)</text>
        <dbReference type="Rhea" id="RHEA:13065"/>
        <dbReference type="ChEBI" id="CHEBI:15377"/>
        <dbReference type="ChEBI" id="CHEBI:15378"/>
        <dbReference type="ChEBI" id="CHEBI:30616"/>
        <dbReference type="ChEBI" id="CHEBI:43474"/>
        <dbReference type="ChEBI" id="CHEBI:456216"/>
        <dbReference type="EC" id="5.6.2.4"/>
    </reaction>
</comment>
<dbReference type="InterPro" id="IPR000212">
    <property type="entry name" value="DNA_helicase_UvrD/REP"/>
</dbReference>
<evidence type="ECO:0000256" key="6">
    <source>
        <dbReference type="ARBA" id="ARBA00034617"/>
    </source>
</evidence>
<dbReference type="Pfam" id="PF13245">
    <property type="entry name" value="AAA_19"/>
    <property type="match status" value="1"/>
</dbReference>
<name>A0ABQ2DEJ4_9DEIO</name>
<dbReference type="GO" id="GO:0004386">
    <property type="term" value="F:helicase activity"/>
    <property type="evidence" value="ECO:0007669"/>
    <property type="project" value="UniProtKB-KW"/>
</dbReference>
<gene>
    <name evidence="11" type="ORF">GCM10008938_46880</name>
</gene>
<evidence type="ECO:0000256" key="4">
    <source>
        <dbReference type="ARBA" id="ARBA00022840"/>
    </source>
</evidence>
<evidence type="ECO:0000313" key="12">
    <source>
        <dbReference type="Proteomes" id="UP000632222"/>
    </source>
</evidence>
<evidence type="ECO:0000313" key="11">
    <source>
        <dbReference type="EMBL" id="GGJ55345.1"/>
    </source>
</evidence>
<dbReference type="EC" id="5.6.2.4" evidence="7"/>
<keyword evidence="2 9" id="KW-0378">Hydrolase</keyword>
<dbReference type="SUPFAM" id="SSF52540">
    <property type="entry name" value="P-loop containing nucleoside triphosphate hydrolases"/>
    <property type="match status" value="1"/>
</dbReference>
<dbReference type="Proteomes" id="UP000632222">
    <property type="component" value="Unassembled WGS sequence"/>
</dbReference>
<keyword evidence="12" id="KW-1185">Reference proteome</keyword>
<feature type="binding site" evidence="9">
    <location>
        <begin position="244"/>
        <end position="251"/>
    </location>
    <ligand>
        <name>ATP</name>
        <dbReference type="ChEBI" id="CHEBI:30616"/>
    </ligand>
</feature>
<protein>
    <recommendedName>
        <fullName evidence="7">DNA 3'-5' helicase</fullName>
        <ecNumber evidence="7">5.6.2.4</ecNumber>
    </recommendedName>
</protein>
<dbReference type="InterPro" id="IPR027417">
    <property type="entry name" value="P-loop_NTPase"/>
</dbReference>
<reference evidence="12" key="1">
    <citation type="journal article" date="2019" name="Int. J. Syst. Evol. Microbiol.">
        <title>The Global Catalogue of Microorganisms (GCM) 10K type strain sequencing project: providing services to taxonomists for standard genome sequencing and annotation.</title>
        <authorList>
            <consortium name="The Broad Institute Genomics Platform"/>
            <consortium name="The Broad Institute Genome Sequencing Center for Infectious Disease"/>
            <person name="Wu L."/>
            <person name="Ma J."/>
        </authorList>
    </citation>
    <scope>NUCLEOTIDE SEQUENCE [LARGE SCALE GENOMIC DNA]</scope>
    <source>
        <strain evidence="12">JCM 14370</strain>
    </source>
</reference>
<feature type="domain" description="UvrD-like helicase ATP-binding" evidence="10">
    <location>
        <begin position="223"/>
        <end position="491"/>
    </location>
</feature>
<evidence type="ECO:0000256" key="3">
    <source>
        <dbReference type="ARBA" id="ARBA00022806"/>
    </source>
</evidence>
<evidence type="ECO:0000256" key="8">
    <source>
        <dbReference type="ARBA" id="ARBA00048988"/>
    </source>
</evidence>
<proteinExistence type="predicted"/>
<organism evidence="11 12">
    <name type="scientific">Deinococcus roseus</name>
    <dbReference type="NCBI Taxonomy" id="392414"/>
    <lineage>
        <taxon>Bacteria</taxon>
        <taxon>Thermotogati</taxon>
        <taxon>Deinococcota</taxon>
        <taxon>Deinococci</taxon>
        <taxon>Deinococcales</taxon>
        <taxon>Deinococcaceae</taxon>
        <taxon>Deinococcus</taxon>
    </lineage>
</organism>
<dbReference type="Pfam" id="PF13361">
    <property type="entry name" value="UvrD_C"/>
    <property type="match status" value="1"/>
</dbReference>
<keyword evidence="5" id="KW-0413">Isomerase</keyword>
<dbReference type="RefSeq" id="WP_189007897.1">
    <property type="nucleotide sequence ID" value="NZ_BMOD01000032.1"/>
</dbReference>
<keyword evidence="1 9" id="KW-0547">Nucleotide-binding</keyword>
<keyword evidence="4 9" id="KW-0067">ATP-binding</keyword>
<evidence type="ECO:0000256" key="9">
    <source>
        <dbReference type="PROSITE-ProRule" id="PRU00560"/>
    </source>
</evidence>
<evidence type="ECO:0000259" key="10">
    <source>
        <dbReference type="PROSITE" id="PS51198"/>
    </source>
</evidence>
<evidence type="ECO:0000256" key="1">
    <source>
        <dbReference type="ARBA" id="ARBA00022741"/>
    </source>
</evidence>
<accession>A0ABQ2DEJ4</accession>
<dbReference type="PROSITE" id="PS51198">
    <property type="entry name" value="UVRD_HELICASE_ATP_BIND"/>
    <property type="match status" value="1"/>
</dbReference>
<keyword evidence="3 9" id="KW-0347">Helicase</keyword>
<comment type="catalytic activity">
    <reaction evidence="6">
        <text>Couples ATP hydrolysis with the unwinding of duplex DNA by translocating in the 3'-5' direction.</text>
        <dbReference type="EC" id="5.6.2.4"/>
    </reaction>
</comment>
<dbReference type="EMBL" id="BMOD01000032">
    <property type="protein sequence ID" value="GGJ55345.1"/>
    <property type="molecule type" value="Genomic_DNA"/>
</dbReference>
<dbReference type="PANTHER" id="PTHR11070:SF45">
    <property type="entry name" value="DNA 3'-5' HELICASE"/>
    <property type="match status" value="1"/>
</dbReference>
<evidence type="ECO:0000256" key="7">
    <source>
        <dbReference type="ARBA" id="ARBA00034808"/>
    </source>
</evidence>
<dbReference type="Gene3D" id="3.40.50.300">
    <property type="entry name" value="P-loop containing nucleotide triphosphate hydrolases"/>
    <property type="match status" value="2"/>
</dbReference>
<dbReference type="PANTHER" id="PTHR11070">
    <property type="entry name" value="UVRD / RECB / PCRA DNA HELICASE FAMILY MEMBER"/>
    <property type="match status" value="1"/>
</dbReference>
<evidence type="ECO:0000256" key="5">
    <source>
        <dbReference type="ARBA" id="ARBA00023235"/>
    </source>
</evidence>
<dbReference type="InterPro" id="IPR014017">
    <property type="entry name" value="DNA_helicase_UvrD-like_C"/>
</dbReference>